<evidence type="ECO:0000313" key="3">
    <source>
        <dbReference type="EMBL" id="KAH9292222.1"/>
    </source>
</evidence>
<evidence type="ECO:0000256" key="1">
    <source>
        <dbReference type="SAM" id="MobiDB-lite"/>
    </source>
</evidence>
<protein>
    <recommendedName>
        <fullName evidence="2">Retrotransposon gag domain-containing protein</fullName>
    </recommendedName>
</protein>
<dbReference type="Pfam" id="PF03732">
    <property type="entry name" value="Retrotrans_gag"/>
    <property type="match status" value="1"/>
</dbReference>
<evidence type="ECO:0000313" key="4">
    <source>
        <dbReference type="Proteomes" id="UP000824469"/>
    </source>
</evidence>
<dbReference type="Proteomes" id="UP000824469">
    <property type="component" value="Unassembled WGS sequence"/>
</dbReference>
<feature type="compositionally biased region" description="Low complexity" evidence="1">
    <location>
        <begin position="536"/>
        <end position="553"/>
    </location>
</feature>
<proteinExistence type="predicted"/>
<organism evidence="3 4">
    <name type="scientific">Taxus chinensis</name>
    <name type="common">Chinese yew</name>
    <name type="synonym">Taxus wallichiana var. chinensis</name>
    <dbReference type="NCBI Taxonomy" id="29808"/>
    <lineage>
        <taxon>Eukaryota</taxon>
        <taxon>Viridiplantae</taxon>
        <taxon>Streptophyta</taxon>
        <taxon>Embryophyta</taxon>
        <taxon>Tracheophyta</taxon>
        <taxon>Spermatophyta</taxon>
        <taxon>Pinopsida</taxon>
        <taxon>Pinidae</taxon>
        <taxon>Conifers II</taxon>
        <taxon>Cupressales</taxon>
        <taxon>Taxaceae</taxon>
        <taxon>Taxus</taxon>
    </lineage>
</organism>
<feature type="region of interest" description="Disordered" evidence="1">
    <location>
        <begin position="531"/>
        <end position="556"/>
    </location>
</feature>
<name>A0AA38C8G1_TAXCH</name>
<dbReference type="EMBL" id="JAHRHJ020003221">
    <property type="protein sequence ID" value="KAH9292222.1"/>
    <property type="molecule type" value="Genomic_DNA"/>
</dbReference>
<feature type="domain" description="Retrotransposon gag" evidence="2">
    <location>
        <begin position="398"/>
        <end position="489"/>
    </location>
</feature>
<accession>A0AA38C8G1</accession>
<feature type="compositionally biased region" description="Polar residues" evidence="1">
    <location>
        <begin position="64"/>
        <end position="89"/>
    </location>
</feature>
<sequence>MSGFDAYGRPLLGLEAYYAQLNRQSSPSLSVWGDNYSNNQLSTQAPPPRTRYSSSFQIEELDQLAQTQQTEPSGSNNMTFTGESGSSPQVLLRPQISRQSDPYLVLDDEHSVHYARNEQRSGSMYPPIGSLQTQPEVSFQENTSMPLPIGNALGETWQGNDQFIAGYHMPIQPQNIQQMPLRKNTVTSPNEVISTLVEKVRGLELAQAIQTSQFMQAGNSNPPHHPSQVDLLTGIGTLGMPPQYSQQIPTRTAISNTVPVENMIPPGLVQNNPFLGNTPSYLNMYSKSPQGDMFSSPGMFSQPQGFPYAPANAYATPYQQPIPPPPPQQAPSMVETYAIGTYSEYLKEPLDFTIRSIMLPRPLPDFPKYKGEGDPNAHIKAYATAIRELLPWDGVVAKIFPKTLEGITLDWYYRIPEASIHSFKQLVSEFIKAFDMNKLLRTGIREFLHIKQEHNESVTHFIQRWRTVLYSSASAPNMDQMELCDLFLHSLSREVKEEVQKFPLRTYDEVLESALRIDQAAIDSGRKTYGTNGRLITPNQNTTTYPTTTNINQGPKILNKNHGATTDGVTDQAKKANVVNTPPLVNNQRNNNFTPTINTVDFNHPQQQQQQQRIQTQGPSQNSTGYQI</sequence>
<feature type="region of interest" description="Disordered" evidence="1">
    <location>
        <begin position="63"/>
        <end position="90"/>
    </location>
</feature>
<evidence type="ECO:0000259" key="2">
    <source>
        <dbReference type="Pfam" id="PF03732"/>
    </source>
</evidence>
<reference evidence="3 4" key="1">
    <citation type="journal article" date="2021" name="Nat. Plants">
        <title>The Taxus genome provides insights into paclitaxel biosynthesis.</title>
        <authorList>
            <person name="Xiong X."/>
            <person name="Gou J."/>
            <person name="Liao Q."/>
            <person name="Li Y."/>
            <person name="Zhou Q."/>
            <person name="Bi G."/>
            <person name="Li C."/>
            <person name="Du R."/>
            <person name="Wang X."/>
            <person name="Sun T."/>
            <person name="Guo L."/>
            <person name="Liang H."/>
            <person name="Lu P."/>
            <person name="Wu Y."/>
            <person name="Zhang Z."/>
            <person name="Ro D.K."/>
            <person name="Shang Y."/>
            <person name="Huang S."/>
            <person name="Yan J."/>
        </authorList>
    </citation>
    <scope>NUCLEOTIDE SEQUENCE [LARGE SCALE GENOMIC DNA]</scope>
    <source>
        <strain evidence="3">Ta-2019</strain>
    </source>
</reference>
<dbReference type="InterPro" id="IPR005162">
    <property type="entry name" value="Retrotrans_gag_dom"/>
</dbReference>
<dbReference type="PANTHER" id="PTHR33223:SF8">
    <property type="entry name" value="OS04G0172440 PROTEIN"/>
    <property type="match status" value="1"/>
</dbReference>
<gene>
    <name evidence="3" type="ORF">KI387_042594</name>
</gene>
<keyword evidence="4" id="KW-1185">Reference proteome</keyword>
<comment type="caution">
    <text evidence="3">The sequence shown here is derived from an EMBL/GenBank/DDBJ whole genome shotgun (WGS) entry which is preliminary data.</text>
</comment>
<feature type="region of interest" description="Disordered" evidence="1">
    <location>
        <begin position="605"/>
        <end position="628"/>
    </location>
</feature>
<dbReference type="AlphaFoldDB" id="A0AA38C8G1"/>
<feature type="compositionally biased region" description="Low complexity" evidence="1">
    <location>
        <begin position="606"/>
        <end position="621"/>
    </location>
</feature>
<dbReference type="PANTHER" id="PTHR33223">
    <property type="entry name" value="CCHC-TYPE DOMAIN-CONTAINING PROTEIN"/>
    <property type="match status" value="1"/>
</dbReference>